<protein>
    <submittedName>
        <fullName evidence="6">NAD-dependent epimerase/dehydratase family protein</fullName>
    </submittedName>
</protein>
<evidence type="ECO:0000313" key="6">
    <source>
        <dbReference type="EMBL" id="MFH5245508.1"/>
    </source>
</evidence>
<evidence type="ECO:0000256" key="4">
    <source>
        <dbReference type="ARBA" id="ARBA00023239"/>
    </source>
</evidence>
<keyword evidence="4" id="KW-0456">Lyase</keyword>
<dbReference type="InterPro" id="IPR036291">
    <property type="entry name" value="NAD(P)-bd_dom_sf"/>
</dbReference>
<evidence type="ECO:0000259" key="5">
    <source>
        <dbReference type="Pfam" id="PF01370"/>
    </source>
</evidence>
<dbReference type="PANTHER" id="PTHR43078">
    <property type="entry name" value="UDP-GLUCURONIC ACID DECARBOXYLASE-RELATED"/>
    <property type="match status" value="1"/>
</dbReference>
<dbReference type="SUPFAM" id="SSF51735">
    <property type="entry name" value="NAD(P)-binding Rossmann-fold domains"/>
    <property type="match status" value="1"/>
</dbReference>
<dbReference type="InterPro" id="IPR044516">
    <property type="entry name" value="UXS-like"/>
</dbReference>
<name>A0ABW7KSR5_9NOCA</name>
<dbReference type="Pfam" id="PF01370">
    <property type="entry name" value="Epimerase"/>
    <property type="match status" value="1"/>
</dbReference>
<proteinExistence type="predicted"/>
<keyword evidence="3" id="KW-0520">NAD</keyword>
<evidence type="ECO:0000256" key="2">
    <source>
        <dbReference type="ARBA" id="ARBA00022793"/>
    </source>
</evidence>
<dbReference type="RefSeq" id="WP_395126291.1">
    <property type="nucleotide sequence ID" value="NZ_JBIMSP010000080.1"/>
</dbReference>
<accession>A0ABW7KSR5</accession>
<reference evidence="6 7" key="1">
    <citation type="submission" date="2024-10" db="EMBL/GenBank/DDBJ databases">
        <authorList>
            <person name="Riesco R."/>
        </authorList>
    </citation>
    <scope>NUCLEOTIDE SEQUENCE [LARGE SCALE GENOMIC DNA]</scope>
    <source>
        <strain evidence="6 7">NCIMB 15448</strain>
    </source>
</reference>
<dbReference type="Proteomes" id="UP001609176">
    <property type="component" value="Unassembled WGS sequence"/>
</dbReference>
<dbReference type="PANTHER" id="PTHR43078:SF6">
    <property type="entry name" value="UDP-GLUCURONIC ACID DECARBOXYLASE 1"/>
    <property type="match status" value="1"/>
</dbReference>
<dbReference type="Gene3D" id="3.90.25.10">
    <property type="entry name" value="UDP-galactose 4-epimerase, domain 1"/>
    <property type="match status" value="1"/>
</dbReference>
<gene>
    <name evidence="6" type="ORF">ACHIPV_27075</name>
</gene>
<sequence length="327" mass="35770">MTVSAAEHFERVVVTGGAGFVGSHLCERLVCEGTDVLCLDNLATGAPENIAHLSTCNNFRFQYHDVLEPIQIRSAVDVVFHLASPASPSDYLRLPVQTLQAGSLGTYNALQLALHTDARLVFTSTSEVYGNPQIHPQPEWYWGHVNPIGPRSVYDEANRFGEAMVCAFSEQEGVNSGIVRVFNTYGPRMRVYDGRAVPTFIRQALTGKPLSVTGNGAQTRSLCYVDDLVDGLLAMAESRHSGPVNLGNPEEQTVLQIAEQVIALSGSNSEIVFVDRPVDDPDLRCPDISTAQQVLGWSPRVRSDRGIRSTIDWYAQDARIVGSGWVR</sequence>
<dbReference type="InterPro" id="IPR001509">
    <property type="entry name" value="Epimerase_deHydtase"/>
</dbReference>
<keyword evidence="2" id="KW-0210">Decarboxylase</keyword>
<evidence type="ECO:0000313" key="7">
    <source>
        <dbReference type="Proteomes" id="UP001609176"/>
    </source>
</evidence>
<comment type="cofactor">
    <cofactor evidence="1">
        <name>NAD(+)</name>
        <dbReference type="ChEBI" id="CHEBI:57540"/>
    </cofactor>
</comment>
<feature type="domain" description="NAD-dependent epimerase/dehydratase" evidence="5">
    <location>
        <begin position="12"/>
        <end position="247"/>
    </location>
</feature>
<comment type="caution">
    <text evidence="6">The sequence shown here is derived from an EMBL/GenBank/DDBJ whole genome shotgun (WGS) entry which is preliminary data.</text>
</comment>
<evidence type="ECO:0000256" key="3">
    <source>
        <dbReference type="ARBA" id="ARBA00023027"/>
    </source>
</evidence>
<evidence type="ECO:0000256" key="1">
    <source>
        <dbReference type="ARBA" id="ARBA00001911"/>
    </source>
</evidence>
<organism evidence="6 7">
    <name type="scientific">Antrihabitans spumae</name>
    <dbReference type="NCBI Taxonomy" id="3373370"/>
    <lineage>
        <taxon>Bacteria</taxon>
        <taxon>Bacillati</taxon>
        <taxon>Actinomycetota</taxon>
        <taxon>Actinomycetes</taxon>
        <taxon>Mycobacteriales</taxon>
        <taxon>Nocardiaceae</taxon>
        <taxon>Antrihabitans</taxon>
    </lineage>
</organism>
<dbReference type="EMBL" id="JBIMSP010000080">
    <property type="protein sequence ID" value="MFH5245508.1"/>
    <property type="molecule type" value="Genomic_DNA"/>
</dbReference>
<dbReference type="Gene3D" id="3.40.50.720">
    <property type="entry name" value="NAD(P)-binding Rossmann-like Domain"/>
    <property type="match status" value="1"/>
</dbReference>